<evidence type="ECO:0000313" key="2">
    <source>
        <dbReference type="EMBL" id="TDH60332.1"/>
    </source>
</evidence>
<name>A0A4R5QB69_9PROT</name>
<protein>
    <submittedName>
        <fullName evidence="2">Uncharacterized protein</fullName>
    </submittedName>
</protein>
<proteinExistence type="predicted"/>
<feature type="compositionally biased region" description="Low complexity" evidence="1">
    <location>
        <begin position="42"/>
        <end position="87"/>
    </location>
</feature>
<accession>A0A4R5QB69</accession>
<dbReference type="Proteomes" id="UP000295096">
    <property type="component" value="Unassembled WGS sequence"/>
</dbReference>
<reference evidence="2 3" key="1">
    <citation type="journal article" date="2016" name="J. Microbiol.">
        <title>Dankookia rubra gen. nov., sp. nov., an alphaproteobacterium isolated from sediment of a shallow stream.</title>
        <authorList>
            <person name="Kim W.H."/>
            <person name="Kim D.H."/>
            <person name="Kang K."/>
            <person name="Ahn T.Y."/>
        </authorList>
    </citation>
    <scope>NUCLEOTIDE SEQUENCE [LARGE SCALE GENOMIC DNA]</scope>
    <source>
        <strain evidence="2 3">JCM30602</strain>
    </source>
</reference>
<evidence type="ECO:0000256" key="1">
    <source>
        <dbReference type="SAM" id="MobiDB-lite"/>
    </source>
</evidence>
<organism evidence="2 3">
    <name type="scientific">Dankookia rubra</name>
    <dbReference type="NCBI Taxonomy" id="1442381"/>
    <lineage>
        <taxon>Bacteria</taxon>
        <taxon>Pseudomonadati</taxon>
        <taxon>Pseudomonadota</taxon>
        <taxon>Alphaproteobacteria</taxon>
        <taxon>Acetobacterales</taxon>
        <taxon>Roseomonadaceae</taxon>
        <taxon>Dankookia</taxon>
    </lineage>
</organism>
<dbReference type="AlphaFoldDB" id="A0A4R5QB69"/>
<sequence>MSEADRRRPTPQGPNAAGPGNAHYGPPRDAPGPWGTGEEPFDPAGGKPAADPAKAAADLLARGKDGPPAAGDAGPEAAGGKDAAGPG</sequence>
<evidence type="ECO:0000313" key="3">
    <source>
        <dbReference type="Proteomes" id="UP000295096"/>
    </source>
</evidence>
<comment type="caution">
    <text evidence="2">The sequence shown here is derived from an EMBL/GenBank/DDBJ whole genome shotgun (WGS) entry which is preliminary data.</text>
</comment>
<gene>
    <name evidence="2" type="ORF">E2C06_22725</name>
</gene>
<dbReference type="EMBL" id="SMSJ01000040">
    <property type="protein sequence ID" value="TDH60332.1"/>
    <property type="molecule type" value="Genomic_DNA"/>
</dbReference>
<dbReference type="RefSeq" id="WP_133290898.1">
    <property type="nucleotide sequence ID" value="NZ_SMSJ01000040.1"/>
</dbReference>
<feature type="region of interest" description="Disordered" evidence="1">
    <location>
        <begin position="1"/>
        <end position="87"/>
    </location>
</feature>
<keyword evidence="3" id="KW-1185">Reference proteome</keyword>